<feature type="compositionally biased region" description="Polar residues" evidence="2">
    <location>
        <begin position="63"/>
        <end position="76"/>
    </location>
</feature>
<keyword evidence="3" id="KW-0472">Membrane</keyword>
<keyword evidence="3" id="KW-1133">Transmembrane helix</keyword>
<accession>A0A6G8S157</accession>
<evidence type="ECO:0000313" key="4">
    <source>
        <dbReference type="EMBL" id="QIO07929.1"/>
    </source>
</evidence>
<feature type="transmembrane region" description="Helical" evidence="3">
    <location>
        <begin position="12"/>
        <end position="32"/>
    </location>
</feature>
<gene>
    <name evidence="4" type="ORF">G8D99_02035</name>
</gene>
<proteinExistence type="predicted"/>
<dbReference type="Proteomes" id="UP000501939">
    <property type="component" value="Chromosome"/>
</dbReference>
<keyword evidence="3" id="KW-0812">Transmembrane</keyword>
<keyword evidence="1" id="KW-0175">Coiled coil</keyword>
<sequence>MSLDQANSGNLIWKIAGGLVVIVALAGTWIWMNAEDPVQSNTTATTTTPIHATATPQPVEAESASTVVDNTSNHATNSDISAVDEKALVNESILNEQIPAHSALAKEEIAKLDDIQAQLADQQKNLEAQQADADQLIELKQEQIKLLEQQLSAQN</sequence>
<feature type="coiled-coil region" evidence="1">
    <location>
        <begin position="105"/>
        <end position="150"/>
    </location>
</feature>
<dbReference type="RefSeq" id="WP_166322144.1">
    <property type="nucleotide sequence ID" value="NZ_CP049916.1"/>
</dbReference>
<keyword evidence="5" id="KW-1185">Reference proteome</keyword>
<evidence type="ECO:0000256" key="2">
    <source>
        <dbReference type="SAM" id="MobiDB-lite"/>
    </source>
</evidence>
<dbReference type="EMBL" id="CP049916">
    <property type="protein sequence ID" value="QIO07929.1"/>
    <property type="molecule type" value="Genomic_DNA"/>
</dbReference>
<dbReference type="KEGG" id="alj:G8D99_02035"/>
<organism evidence="4 5">
    <name type="scientific">Acinetobacter lanii</name>
    <dbReference type="NCBI Taxonomy" id="2715163"/>
    <lineage>
        <taxon>Bacteria</taxon>
        <taxon>Pseudomonadati</taxon>
        <taxon>Pseudomonadota</taxon>
        <taxon>Gammaproteobacteria</taxon>
        <taxon>Moraxellales</taxon>
        <taxon>Moraxellaceae</taxon>
        <taxon>Acinetobacter</taxon>
    </lineage>
</organism>
<evidence type="ECO:0000313" key="5">
    <source>
        <dbReference type="Proteomes" id="UP000501939"/>
    </source>
</evidence>
<name>A0A6G8S157_9GAMM</name>
<dbReference type="AlphaFoldDB" id="A0A6G8S157"/>
<protein>
    <submittedName>
        <fullName evidence="4">Uncharacterized protein</fullName>
    </submittedName>
</protein>
<evidence type="ECO:0000256" key="1">
    <source>
        <dbReference type="SAM" id="Coils"/>
    </source>
</evidence>
<reference evidence="4 5" key="1">
    <citation type="submission" date="2020-03" db="EMBL/GenBank/DDBJ databases">
        <authorList>
            <person name="Zhu W."/>
        </authorList>
    </citation>
    <scope>NUCLEOTIDE SEQUENCE [LARGE SCALE GENOMIC DNA]</scope>
    <source>
        <strain evidence="4 5">185</strain>
    </source>
</reference>
<evidence type="ECO:0000256" key="3">
    <source>
        <dbReference type="SAM" id="Phobius"/>
    </source>
</evidence>
<feature type="region of interest" description="Disordered" evidence="2">
    <location>
        <begin position="57"/>
        <end position="76"/>
    </location>
</feature>